<feature type="region of interest" description="Disordered" evidence="1">
    <location>
        <begin position="141"/>
        <end position="160"/>
    </location>
</feature>
<sequence length="529" mass="58764">MVTTKELLLQHVSPCHIGTLDPFFSVPFTSSTISLLFRVQNRILKQELIGLLLTIFIYGLYICDAPILKSVLRKVVRNFPNEKTNVAATLEKQGTELDSVNDVGLPTSNVTHVVSPTGTSELNMNDKTSMNVVTGTIDKNPGTNDINHSDSVSPNSESHVVGKNVGKHGDSDLNMPNMSTQSSPTPLSFADMLKDKTTKKIVRISEMRNEHCVAGANVTISLEVVDEISSRFANTLYGYFIGKRLAFPIVENYVKNTWAKLGLQRVMLNNGFFFCFNLQPKRDWRGKKWKGNQPARQVDGVRLQKPKVQYYYRPISKPNNGASTSQPNIVKKFYINDNIDMVSLRISFDALSNDNNIFETGDGIWSADTGGTNEIIDVNDDSGTFKDDINNNKDVQVKNNNWVEDINPLDLKKSFKKRDSVSDPVIGSTCTPEVISSSSKTTSPSPSKHTSIVEKIVKLEKLIIDGKATLLDDNGKPIPVADDSDDEVFEPNDPMSSYFSSAGGHNKLEGYLSEDYAAQYGKFSDLFWY</sequence>
<gene>
    <name evidence="3" type="ORF">CTI12_AA345680</name>
</gene>
<keyword evidence="2" id="KW-0812">Transmembrane</keyword>
<feature type="compositionally biased region" description="Polar residues" evidence="1">
    <location>
        <begin position="174"/>
        <end position="186"/>
    </location>
</feature>
<organism evidence="3 4">
    <name type="scientific">Artemisia annua</name>
    <name type="common">Sweet wormwood</name>
    <dbReference type="NCBI Taxonomy" id="35608"/>
    <lineage>
        <taxon>Eukaryota</taxon>
        <taxon>Viridiplantae</taxon>
        <taxon>Streptophyta</taxon>
        <taxon>Embryophyta</taxon>
        <taxon>Tracheophyta</taxon>
        <taxon>Spermatophyta</taxon>
        <taxon>Magnoliopsida</taxon>
        <taxon>eudicotyledons</taxon>
        <taxon>Gunneridae</taxon>
        <taxon>Pentapetalae</taxon>
        <taxon>asterids</taxon>
        <taxon>campanulids</taxon>
        <taxon>Asterales</taxon>
        <taxon>Asteraceae</taxon>
        <taxon>Asteroideae</taxon>
        <taxon>Anthemideae</taxon>
        <taxon>Artemisiinae</taxon>
        <taxon>Artemisia</taxon>
    </lineage>
</organism>
<protein>
    <submittedName>
        <fullName evidence="3">Zinc knuckle CX2CX4HX4C</fullName>
    </submittedName>
</protein>
<keyword evidence="4" id="KW-1185">Reference proteome</keyword>
<accession>A0A2U1MTV1</accession>
<dbReference type="EMBL" id="PKPP01004382">
    <property type="protein sequence ID" value="PWA64646.1"/>
    <property type="molecule type" value="Genomic_DNA"/>
</dbReference>
<dbReference type="Proteomes" id="UP000245207">
    <property type="component" value="Unassembled WGS sequence"/>
</dbReference>
<reference evidence="3 4" key="1">
    <citation type="journal article" date="2018" name="Mol. Plant">
        <title>The genome of Artemisia annua provides insight into the evolution of Asteraceae family and artemisinin biosynthesis.</title>
        <authorList>
            <person name="Shen Q."/>
            <person name="Zhang L."/>
            <person name="Liao Z."/>
            <person name="Wang S."/>
            <person name="Yan T."/>
            <person name="Shi P."/>
            <person name="Liu M."/>
            <person name="Fu X."/>
            <person name="Pan Q."/>
            <person name="Wang Y."/>
            <person name="Lv Z."/>
            <person name="Lu X."/>
            <person name="Zhang F."/>
            <person name="Jiang W."/>
            <person name="Ma Y."/>
            <person name="Chen M."/>
            <person name="Hao X."/>
            <person name="Li L."/>
            <person name="Tang Y."/>
            <person name="Lv G."/>
            <person name="Zhou Y."/>
            <person name="Sun X."/>
            <person name="Brodelius P.E."/>
            <person name="Rose J.K.C."/>
            <person name="Tang K."/>
        </authorList>
    </citation>
    <scope>NUCLEOTIDE SEQUENCE [LARGE SCALE GENOMIC DNA]</scope>
    <source>
        <strain evidence="4">cv. Huhao1</strain>
        <tissue evidence="3">Leaf</tissue>
    </source>
</reference>
<keyword evidence="2" id="KW-0472">Membrane</keyword>
<feature type="transmembrane region" description="Helical" evidence="2">
    <location>
        <begin position="48"/>
        <end position="68"/>
    </location>
</feature>
<evidence type="ECO:0000313" key="4">
    <source>
        <dbReference type="Proteomes" id="UP000245207"/>
    </source>
</evidence>
<keyword evidence="2" id="KW-1133">Transmembrane helix</keyword>
<evidence type="ECO:0000256" key="2">
    <source>
        <dbReference type="SAM" id="Phobius"/>
    </source>
</evidence>
<dbReference type="AlphaFoldDB" id="A0A2U1MTV1"/>
<feature type="region of interest" description="Disordered" evidence="1">
    <location>
        <begin position="169"/>
        <end position="188"/>
    </location>
</feature>
<evidence type="ECO:0000313" key="3">
    <source>
        <dbReference type="EMBL" id="PWA64646.1"/>
    </source>
</evidence>
<proteinExistence type="predicted"/>
<comment type="caution">
    <text evidence="3">The sequence shown here is derived from an EMBL/GenBank/DDBJ whole genome shotgun (WGS) entry which is preliminary data.</text>
</comment>
<evidence type="ECO:0000256" key="1">
    <source>
        <dbReference type="SAM" id="MobiDB-lite"/>
    </source>
</evidence>
<name>A0A2U1MTV1_ARTAN</name>
<feature type="compositionally biased region" description="Polar residues" evidence="1">
    <location>
        <begin position="141"/>
        <end position="158"/>
    </location>
</feature>